<evidence type="ECO:0000256" key="1">
    <source>
        <dbReference type="SAM" id="Phobius"/>
    </source>
</evidence>
<reference evidence="3 4" key="1">
    <citation type="submission" date="2024-03" db="EMBL/GenBank/DDBJ databases">
        <title>Draft genome sequence of Pseudonocardia sp. DW16-2.</title>
        <authorList>
            <person name="Duangmal K."/>
        </authorList>
    </citation>
    <scope>NUCLEOTIDE SEQUENCE [LARGE SCALE GENOMIC DNA]</scope>
    <source>
        <strain evidence="3 4">DW16-2</strain>
    </source>
</reference>
<protein>
    <submittedName>
        <fullName evidence="3">Endonuclease/exonuclease/phosphatase family protein</fullName>
    </submittedName>
</protein>
<keyword evidence="3" id="KW-0255">Endonuclease</keyword>
<evidence type="ECO:0000313" key="3">
    <source>
        <dbReference type="EMBL" id="MEJ8281134.1"/>
    </source>
</evidence>
<dbReference type="InterPro" id="IPR036691">
    <property type="entry name" value="Endo/exonu/phosph_ase_sf"/>
</dbReference>
<organism evidence="3 4">
    <name type="scientific">Pseudonocardia spirodelae</name>
    <dbReference type="NCBI Taxonomy" id="3133431"/>
    <lineage>
        <taxon>Bacteria</taxon>
        <taxon>Bacillati</taxon>
        <taxon>Actinomycetota</taxon>
        <taxon>Actinomycetes</taxon>
        <taxon>Pseudonocardiales</taxon>
        <taxon>Pseudonocardiaceae</taxon>
        <taxon>Pseudonocardia</taxon>
    </lineage>
</organism>
<feature type="transmembrane region" description="Helical" evidence="1">
    <location>
        <begin position="26"/>
        <end position="49"/>
    </location>
</feature>
<keyword evidence="1" id="KW-0812">Transmembrane</keyword>
<comment type="caution">
    <text evidence="3">The sequence shown here is derived from an EMBL/GenBank/DDBJ whole genome shotgun (WGS) entry which is preliminary data.</text>
</comment>
<keyword evidence="1" id="KW-1133">Transmembrane helix</keyword>
<proteinExistence type="predicted"/>
<sequence>MIVDRVLRSAVSVLPRRLRVDRRSALVGLVALRPHLGLAGLGTATALLLARRRRAAAVAGGLGALAAGPALRRLVPHTPAARPQGPELTVLVANVLLGRADPVALAATIVDRRPDVVVLPEAGAAFLGAVLPRSTGYRGWSSVPPGVEDRHGTVVLVSPRAGDVDVRPGRGTRLPHLEVTGGLLGLRTLYAVHTSAPTNPRWTRMWADELALLGRWTRTRPAPLVAGDLNAVADHRRLRDALGGCVDAADGTGDDLVGTYPSSLPRWAGIRIDHVLVPRGSATRRHEVLDIAGSDHRAVLVTVRLPEDQPR</sequence>
<dbReference type="Pfam" id="PF03372">
    <property type="entry name" value="Exo_endo_phos"/>
    <property type="match status" value="1"/>
</dbReference>
<evidence type="ECO:0000259" key="2">
    <source>
        <dbReference type="Pfam" id="PF03372"/>
    </source>
</evidence>
<feature type="domain" description="Endonuclease/exonuclease/phosphatase" evidence="2">
    <location>
        <begin position="93"/>
        <end position="296"/>
    </location>
</feature>
<dbReference type="Proteomes" id="UP001364211">
    <property type="component" value="Unassembled WGS sequence"/>
</dbReference>
<dbReference type="EMBL" id="JBBJUP010000017">
    <property type="protein sequence ID" value="MEJ8281134.1"/>
    <property type="molecule type" value="Genomic_DNA"/>
</dbReference>
<dbReference type="InterPro" id="IPR005135">
    <property type="entry name" value="Endo/exonuclease/phosphatase"/>
</dbReference>
<name>A0ABU8TB21_9PSEU</name>
<dbReference type="Gene3D" id="3.60.10.10">
    <property type="entry name" value="Endonuclease/exonuclease/phosphatase"/>
    <property type="match status" value="1"/>
</dbReference>
<keyword evidence="3" id="KW-0378">Hydrolase</keyword>
<dbReference type="RefSeq" id="WP_340293057.1">
    <property type="nucleotide sequence ID" value="NZ_JBBJUP010000017.1"/>
</dbReference>
<accession>A0ABU8TB21</accession>
<keyword evidence="3" id="KW-0540">Nuclease</keyword>
<keyword evidence="1" id="KW-0472">Membrane</keyword>
<dbReference type="GO" id="GO:0004519">
    <property type="term" value="F:endonuclease activity"/>
    <property type="evidence" value="ECO:0007669"/>
    <property type="project" value="UniProtKB-KW"/>
</dbReference>
<dbReference type="SUPFAM" id="SSF56219">
    <property type="entry name" value="DNase I-like"/>
    <property type="match status" value="1"/>
</dbReference>
<evidence type="ECO:0000313" key="4">
    <source>
        <dbReference type="Proteomes" id="UP001364211"/>
    </source>
</evidence>
<keyword evidence="4" id="KW-1185">Reference proteome</keyword>
<gene>
    <name evidence="3" type="ORF">WJX68_19495</name>
</gene>